<dbReference type="Proteomes" id="UP000005839">
    <property type="component" value="Unassembled WGS sequence"/>
</dbReference>
<accession>A9DB99</accession>
<protein>
    <submittedName>
        <fullName evidence="1">Uncharacterized protein</fullName>
    </submittedName>
</protein>
<dbReference type="EMBL" id="ABIC01000019">
    <property type="protein sequence ID" value="EDQ00574.1"/>
    <property type="molecule type" value="Genomic_DNA"/>
</dbReference>
<proteinExistence type="predicted"/>
<reference evidence="1 2" key="1">
    <citation type="submission" date="2007-10" db="EMBL/GenBank/DDBJ databases">
        <authorList>
            <person name="Yayanos A."/>
            <person name="Ferriera S."/>
            <person name="Johnson J."/>
            <person name="Kravitz S."/>
            <person name="Halpern A."/>
            <person name="Remington K."/>
            <person name="Beeson K."/>
            <person name="Tran B."/>
            <person name="Rogers Y.-H."/>
            <person name="Friedman R."/>
            <person name="Venter J.C."/>
        </authorList>
    </citation>
    <scope>NUCLEOTIDE SEQUENCE [LARGE SCALE GENOMIC DNA]</scope>
    <source>
        <strain evidence="1 2">KT99</strain>
    </source>
</reference>
<comment type="caution">
    <text evidence="1">The sequence shown here is derived from an EMBL/GenBank/DDBJ whole genome shotgun (WGS) entry which is preliminary data.</text>
</comment>
<keyword evidence="2" id="KW-1185">Reference proteome</keyword>
<gene>
    <name evidence="1" type="ORF">KT99_17945</name>
</gene>
<sequence length="50" mass="5540">MKKMASSAGFATLQDAQQCIKEVVEVISRTATRDQQNNLVSDRENTILLS</sequence>
<dbReference type="AlphaFoldDB" id="A9DB99"/>
<dbReference type="STRING" id="314608.KT99_17945"/>
<name>A9DB99_9GAMM</name>
<evidence type="ECO:0000313" key="2">
    <source>
        <dbReference type="Proteomes" id="UP000005839"/>
    </source>
</evidence>
<organism evidence="1 2">
    <name type="scientific">Shewanella benthica KT99</name>
    <dbReference type="NCBI Taxonomy" id="314608"/>
    <lineage>
        <taxon>Bacteria</taxon>
        <taxon>Pseudomonadati</taxon>
        <taxon>Pseudomonadota</taxon>
        <taxon>Gammaproteobacteria</taxon>
        <taxon>Alteromonadales</taxon>
        <taxon>Shewanellaceae</taxon>
        <taxon>Shewanella</taxon>
    </lineage>
</organism>
<evidence type="ECO:0000313" key="1">
    <source>
        <dbReference type="EMBL" id="EDQ00574.1"/>
    </source>
</evidence>